<dbReference type="Proteomes" id="UP000719942">
    <property type="component" value="Unassembled WGS sequence"/>
</dbReference>
<keyword evidence="5 7" id="KW-0808">Transferase</keyword>
<dbReference type="CDD" id="cd03791">
    <property type="entry name" value="GT5_Glycogen_synthase_DULL1-like"/>
    <property type="match status" value="1"/>
</dbReference>
<evidence type="ECO:0000256" key="7">
    <source>
        <dbReference type="HAMAP-Rule" id="MF_00484"/>
    </source>
</evidence>
<keyword evidence="11" id="KW-1185">Reference proteome</keyword>
<reference evidence="10 11" key="1">
    <citation type="submission" date="2021-03" db="EMBL/GenBank/DDBJ databases">
        <title>Caproiciproducens sp. nov. isolated from feces of cow.</title>
        <authorList>
            <person name="Choi J.-Y."/>
        </authorList>
    </citation>
    <scope>NUCLEOTIDE SEQUENCE [LARGE SCALE GENOMIC DNA]</scope>
    <source>
        <strain evidence="10 11">AGMB10547</strain>
    </source>
</reference>
<comment type="pathway">
    <text evidence="7">Glycan biosynthesis; glycogen biosynthesis.</text>
</comment>
<dbReference type="GO" id="GO:0009011">
    <property type="term" value="F:alpha-1,4-glucan glucosyltransferase (ADP-glucose donor) activity"/>
    <property type="evidence" value="ECO:0007669"/>
    <property type="project" value="UniProtKB-EC"/>
</dbReference>
<sequence>MKVLYCTSEARPFAATGGLADVAGSLPQALRLRLIGCRVVMPLYEDIPQELRENMKFITSLSVPVAWRRQYCGVFEAKAGGVIYYLIDNQYYFKRHGLYGHYDDAERFAFLSRAALEMLPYIDFKPDVIHCNDWQSALVPIYFSIFYANNDWYKGIKTVLTIHNIQYQGKYGKELVEDVLGIPQSDMSVLEYDDCINLLKGAIESANRVTTVSPTYAQEILDPWFSHGLDSILKAREWKLSGILNGIDTVSYDPANDAELYAPFTAEDLSGKAENKRKLQERLSLNQEADTPLIGMVTRMVSHKGLDLVKETLDRLMKETNTQFVILGSGDWEYESFFKEMQNQYPGRLCACFGFIPELSRKIYAGSDIFLMPSKSEPCGLAQMIALRYGTIPVVRETGGLKDSIKDSGDGEGNGFTFQSYDSGDMLYAVNRALEGYANPEGWNILVERAMKCDFSWGRSANEYIRLYRELMKENQS</sequence>
<evidence type="ECO:0000313" key="10">
    <source>
        <dbReference type="EMBL" id="MBW7571589.1"/>
    </source>
</evidence>
<gene>
    <name evidence="7 10" type="primary">glgA</name>
    <name evidence="10" type="ORF">J5W02_02075</name>
</gene>
<evidence type="ECO:0000256" key="6">
    <source>
        <dbReference type="ARBA" id="ARBA00023056"/>
    </source>
</evidence>
<dbReference type="PANTHER" id="PTHR45825:SF11">
    <property type="entry name" value="ALPHA AMYLASE DOMAIN-CONTAINING PROTEIN"/>
    <property type="match status" value="1"/>
</dbReference>
<dbReference type="PANTHER" id="PTHR45825">
    <property type="entry name" value="GRANULE-BOUND STARCH SYNTHASE 1, CHLOROPLASTIC/AMYLOPLASTIC"/>
    <property type="match status" value="1"/>
</dbReference>
<dbReference type="EMBL" id="JAGFNZ010000001">
    <property type="protein sequence ID" value="MBW7571589.1"/>
    <property type="molecule type" value="Genomic_DNA"/>
</dbReference>
<keyword evidence="6 7" id="KW-0320">Glycogen biosynthesis</keyword>
<comment type="catalytic activity">
    <reaction evidence="1 7">
        <text>[(1-&gt;4)-alpha-D-glucosyl](n) + ADP-alpha-D-glucose = [(1-&gt;4)-alpha-D-glucosyl](n+1) + ADP + H(+)</text>
        <dbReference type="Rhea" id="RHEA:18189"/>
        <dbReference type="Rhea" id="RHEA-COMP:9584"/>
        <dbReference type="Rhea" id="RHEA-COMP:9587"/>
        <dbReference type="ChEBI" id="CHEBI:15378"/>
        <dbReference type="ChEBI" id="CHEBI:15444"/>
        <dbReference type="ChEBI" id="CHEBI:57498"/>
        <dbReference type="ChEBI" id="CHEBI:456216"/>
        <dbReference type="EC" id="2.4.1.21"/>
    </reaction>
</comment>
<accession>A0ABS7DKE4</accession>
<dbReference type="InterPro" id="IPR001296">
    <property type="entry name" value="Glyco_trans_1"/>
</dbReference>
<evidence type="ECO:0000256" key="5">
    <source>
        <dbReference type="ARBA" id="ARBA00022679"/>
    </source>
</evidence>
<dbReference type="HAMAP" id="MF_00484">
    <property type="entry name" value="Glycogen_synth"/>
    <property type="match status" value="1"/>
</dbReference>
<comment type="function">
    <text evidence="2 7">Synthesizes alpha-1,4-glucan chains using ADP-glucose.</text>
</comment>
<comment type="caution">
    <text evidence="7">Lacks conserved residue(s) required for the propagation of feature annotation.</text>
</comment>
<dbReference type="RefSeq" id="WP_219963990.1">
    <property type="nucleotide sequence ID" value="NZ_JAGFNZ010000001.1"/>
</dbReference>
<dbReference type="NCBIfam" id="TIGR02095">
    <property type="entry name" value="glgA"/>
    <property type="match status" value="1"/>
</dbReference>
<comment type="similarity">
    <text evidence="3 7">Belongs to the glycosyltransferase 1 family. Bacterial/plant glycogen synthase subfamily.</text>
</comment>
<evidence type="ECO:0000259" key="8">
    <source>
        <dbReference type="Pfam" id="PF00534"/>
    </source>
</evidence>
<dbReference type="EC" id="2.4.1.21" evidence="7"/>
<evidence type="ECO:0000256" key="1">
    <source>
        <dbReference type="ARBA" id="ARBA00001478"/>
    </source>
</evidence>
<evidence type="ECO:0000259" key="9">
    <source>
        <dbReference type="Pfam" id="PF08323"/>
    </source>
</evidence>
<keyword evidence="4 7" id="KW-0328">Glycosyltransferase</keyword>
<protein>
    <recommendedName>
        <fullName evidence="7">Glycogen synthase</fullName>
        <ecNumber evidence="7">2.4.1.21</ecNumber>
    </recommendedName>
    <alternativeName>
        <fullName evidence="7">Starch [bacterial glycogen] synthase</fullName>
    </alternativeName>
</protein>
<evidence type="ECO:0000313" key="11">
    <source>
        <dbReference type="Proteomes" id="UP000719942"/>
    </source>
</evidence>
<feature type="domain" description="Glycosyl transferase family 1" evidence="8">
    <location>
        <begin position="285"/>
        <end position="437"/>
    </location>
</feature>
<dbReference type="Pfam" id="PF00534">
    <property type="entry name" value="Glycos_transf_1"/>
    <property type="match status" value="1"/>
</dbReference>
<dbReference type="Gene3D" id="3.40.50.2000">
    <property type="entry name" value="Glycogen Phosphorylase B"/>
    <property type="match status" value="2"/>
</dbReference>
<proteinExistence type="inferred from homology"/>
<dbReference type="NCBIfam" id="NF001898">
    <property type="entry name" value="PRK00654.1-1"/>
    <property type="match status" value="1"/>
</dbReference>
<comment type="caution">
    <text evidence="10">The sequence shown here is derived from an EMBL/GenBank/DDBJ whole genome shotgun (WGS) entry which is preliminary data.</text>
</comment>
<evidence type="ECO:0000256" key="4">
    <source>
        <dbReference type="ARBA" id="ARBA00022676"/>
    </source>
</evidence>
<name>A0ABS7DKE4_9FIRM</name>
<feature type="domain" description="Starch synthase catalytic" evidence="9">
    <location>
        <begin position="2"/>
        <end position="234"/>
    </location>
</feature>
<dbReference type="InterPro" id="IPR013534">
    <property type="entry name" value="Starch_synth_cat_dom"/>
</dbReference>
<evidence type="ECO:0000256" key="2">
    <source>
        <dbReference type="ARBA" id="ARBA00002764"/>
    </source>
</evidence>
<evidence type="ECO:0000256" key="3">
    <source>
        <dbReference type="ARBA" id="ARBA00010281"/>
    </source>
</evidence>
<dbReference type="InterPro" id="IPR011835">
    <property type="entry name" value="GS/SS"/>
</dbReference>
<organism evidence="10 11">
    <name type="scientific">Caproiciproducens faecalis</name>
    <dbReference type="NCBI Taxonomy" id="2820301"/>
    <lineage>
        <taxon>Bacteria</taxon>
        <taxon>Bacillati</taxon>
        <taxon>Bacillota</taxon>
        <taxon>Clostridia</taxon>
        <taxon>Eubacteriales</taxon>
        <taxon>Acutalibacteraceae</taxon>
        <taxon>Caproiciproducens</taxon>
    </lineage>
</organism>
<dbReference type="Pfam" id="PF08323">
    <property type="entry name" value="Glyco_transf_5"/>
    <property type="match status" value="1"/>
</dbReference>
<dbReference type="SUPFAM" id="SSF53756">
    <property type="entry name" value="UDP-Glycosyltransferase/glycogen phosphorylase"/>
    <property type="match status" value="1"/>
</dbReference>